<dbReference type="Gene3D" id="2.130.10.10">
    <property type="entry name" value="YVTN repeat-like/Quinoprotein amine dehydrogenase"/>
    <property type="match status" value="2"/>
</dbReference>
<evidence type="ECO:0000256" key="6">
    <source>
        <dbReference type="ARBA" id="ARBA00040390"/>
    </source>
</evidence>
<dbReference type="PROSITE" id="PS00678">
    <property type="entry name" value="WD_REPEATS_1"/>
    <property type="match status" value="1"/>
</dbReference>
<reference evidence="8" key="1">
    <citation type="journal article" date="2020" name="Stud. Mycol.">
        <title>101 Dothideomycetes genomes: a test case for predicting lifestyles and emergence of pathogens.</title>
        <authorList>
            <person name="Haridas S."/>
            <person name="Albert R."/>
            <person name="Binder M."/>
            <person name="Bloem J."/>
            <person name="Labutti K."/>
            <person name="Salamov A."/>
            <person name="Andreopoulos B."/>
            <person name="Baker S."/>
            <person name="Barry K."/>
            <person name="Bills G."/>
            <person name="Bluhm B."/>
            <person name="Cannon C."/>
            <person name="Castanera R."/>
            <person name="Culley D."/>
            <person name="Daum C."/>
            <person name="Ezra D."/>
            <person name="Gonzalez J."/>
            <person name="Henrissat B."/>
            <person name="Kuo A."/>
            <person name="Liang C."/>
            <person name="Lipzen A."/>
            <person name="Lutzoni F."/>
            <person name="Magnuson J."/>
            <person name="Mondo S."/>
            <person name="Nolan M."/>
            <person name="Ohm R."/>
            <person name="Pangilinan J."/>
            <person name="Park H.-J."/>
            <person name="Ramirez L."/>
            <person name="Alfaro M."/>
            <person name="Sun H."/>
            <person name="Tritt A."/>
            <person name="Yoshinaga Y."/>
            <person name="Zwiers L.-H."/>
            <person name="Turgeon B."/>
            <person name="Goodwin S."/>
            <person name="Spatafora J."/>
            <person name="Crous P."/>
            <person name="Grigoriev I."/>
        </authorList>
    </citation>
    <scope>NUCLEOTIDE SEQUENCE</scope>
    <source>
        <strain evidence="8">Tuck. ex Michener</strain>
    </source>
</reference>
<feature type="repeat" description="WD" evidence="7">
    <location>
        <begin position="187"/>
        <end position="228"/>
    </location>
</feature>
<dbReference type="EMBL" id="ML991822">
    <property type="protein sequence ID" value="KAF2231861.1"/>
    <property type="molecule type" value="Genomic_DNA"/>
</dbReference>
<proteinExistence type="inferred from homology"/>
<evidence type="ECO:0000256" key="5">
    <source>
        <dbReference type="ARBA" id="ARBA00038394"/>
    </source>
</evidence>
<protein>
    <recommendedName>
        <fullName evidence="6">Serine-threonine kinase receptor-associated protein</fullName>
    </recommendedName>
</protein>
<keyword evidence="2" id="KW-0507">mRNA processing</keyword>
<keyword evidence="1 7" id="KW-0853">WD repeat</keyword>
<dbReference type="Pfam" id="PF00400">
    <property type="entry name" value="WD40"/>
    <property type="match status" value="3"/>
</dbReference>
<dbReference type="OrthoDB" id="408728at2759"/>
<dbReference type="SMART" id="SM00320">
    <property type="entry name" value="WD40"/>
    <property type="match status" value="7"/>
</dbReference>
<dbReference type="InterPro" id="IPR019775">
    <property type="entry name" value="WD40_repeat_CS"/>
</dbReference>
<dbReference type="AlphaFoldDB" id="A0A6A6H1W2"/>
<keyword evidence="9" id="KW-1185">Reference proteome</keyword>
<dbReference type="GO" id="GO:0016301">
    <property type="term" value="F:kinase activity"/>
    <property type="evidence" value="ECO:0007669"/>
    <property type="project" value="UniProtKB-KW"/>
</dbReference>
<dbReference type="PROSITE" id="PS50294">
    <property type="entry name" value="WD_REPEATS_REGION"/>
    <property type="match status" value="3"/>
</dbReference>
<keyword evidence="3" id="KW-0677">Repeat</keyword>
<dbReference type="PRINTS" id="PR00320">
    <property type="entry name" value="GPROTEINBRPT"/>
</dbReference>
<keyword evidence="8" id="KW-0808">Transferase</keyword>
<dbReference type="PANTHER" id="PTHR19877">
    <property type="entry name" value="EUKARYOTIC TRANSLATION INITIATION FACTOR 3 SUBUNIT I"/>
    <property type="match status" value="1"/>
</dbReference>
<dbReference type="PROSITE" id="PS50082">
    <property type="entry name" value="WD_REPEATS_2"/>
    <property type="match status" value="3"/>
</dbReference>
<evidence type="ECO:0000256" key="7">
    <source>
        <dbReference type="PROSITE-ProRule" id="PRU00221"/>
    </source>
</evidence>
<dbReference type="InterPro" id="IPR036322">
    <property type="entry name" value="WD40_repeat_dom_sf"/>
</dbReference>
<feature type="repeat" description="WD" evidence="7">
    <location>
        <begin position="312"/>
        <end position="348"/>
    </location>
</feature>
<dbReference type="Proteomes" id="UP000800092">
    <property type="component" value="Unassembled WGS sequence"/>
</dbReference>
<dbReference type="InterPro" id="IPR020472">
    <property type="entry name" value="WD40_PAC1"/>
</dbReference>
<evidence type="ECO:0000256" key="3">
    <source>
        <dbReference type="ARBA" id="ARBA00022737"/>
    </source>
</evidence>
<keyword evidence="8" id="KW-0675">Receptor</keyword>
<dbReference type="PANTHER" id="PTHR19877:SF13">
    <property type="entry name" value="SERINE-THREONINE KINASE RECEPTOR-ASSOCIATED PROTEIN"/>
    <property type="match status" value="1"/>
</dbReference>
<evidence type="ECO:0000313" key="8">
    <source>
        <dbReference type="EMBL" id="KAF2231861.1"/>
    </source>
</evidence>
<evidence type="ECO:0000256" key="2">
    <source>
        <dbReference type="ARBA" id="ARBA00022664"/>
    </source>
</evidence>
<evidence type="ECO:0000313" key="9">
    <source>
        <dbReference type="Proteomes" id="UP000800092"/>
    </source>
</evidence>
<dbReference type="InterPro" id="IPR015943">
    <property type="entry name" value="WD40/YVTN_repeat-like_dom_sf"/>
</dbReference>
<name>A0A6A6H1W2_VIRVR</name>
<evidence type="ECO:0000256" key="4">
    <source>
        <dbReference type="ARBA" id="ARBA00023187"/>
    </source>
</evidence>
<keyword evidence="8" id="KW-0418">Kinase</keyword>
<dbReference type="GO" id="GO:0032797">
    <property type="term" value="C:SMN complex"/>
    <property type="evidence" value="ECO:0007669"/>
    <property type="project" value="TreeGrafter"/>
</dbReference>
<evidence type="ECO:0000256" key="1">
    <source>
        <dbReference type="ARBA" id="ARBA00022574"/>
    </source>
</evidence>
<accession>A0A6A6H1W2</accession>
<dbReference type="GO" id="GO:0003723">
    <property type="term" value="F:RNA binding"/>
    <property type="evidence" value="ECO:0007669"/>
    <property type="project" value="TreeGrafter"/>
</dbReference>
<dbReference type="SUPFAM" id="SSF50978">
    <property type="entry name" value="WD40 repeat-like"/>
    <property type="match status" value="1"/>
</dbReference>
<comment type="similarity">
    <text evidence="5">Belongs to the WD repeat STRAP family.</text>
</comment>
<dbReference type="GO" id="GO:0000387">
    <property type="term" value="P:spliceosomal snRNP assembly"/>
    <property type="evidence" value="ECO:0007669"/>
    <property type="project" value="TreeGrafter"/>
</dbReference>
<sequence>MANDSAIALPPKAVPLTCHGHSRPVPHLSFSSLDPTSPTPQYYLISACKDNNPMLRDGVTGDWIGTFIGHKGAVWQARLSADASLAVTGSADFSARVWDTSTGEALATLGEAHICRAVAFPGLQERPRVVATAGAEKRLRIWDVERLGQGGGGAGGGGGGGDASGGGLANGVAAQGVDDVANYEIGQGVHQGTVKSIVWGADPNVLTTAADDKKIRWWDLRSKTPVAEYGVDGLIGSCELNGTGGVLSVAAGKGIYFFDGTQPGSLLKKMDMKYEVASAAVNMEQRRFVTGSTGDTWVRVHDLDTGAEIETGKGHHGPVWSVAFSPDGKLYATGSEDGTIKLWKFTTGPYGLWR</sequence>
<dbReference type="InterPro" id="IPR001680">
    <property type="entry name" value="WD40_rpt"/>
</dbReference>
<keyword evidence="4" id="KW-0508">mRNA splicing</keyword>
<organism evidence="8 9">
    <name type="scientific">Viridothelium virens</name>
    <name type="common">Speckled blister lichen</name>
    <name type="synonym">Trypethelium virens</name>
    <dbReference type="NCBI Taxonomy" id="1048519"/>
    <lineage>
        <taxon>Eukaryota</taxon>
        <taxon>Fungi</taxon>
        <taxon>Dikarya</taxon>
        <taxon>Ascomycota</taxon>
        <taxon>Pezizomycotina</taxon>
        <taxon>Dothideomycetes</taxon>
        <taxon>Dothideomycetes incertae sedis</taxon>
        <taxon>Trypetheliales</taxon>
        <taxon>Trypetheliaceae</taxon>
        <taxon>Viridothelium</taxon>
    </lineage>
</organism>
<gene>
    <name evidence="8" type="ORF">EV356DRAFT_569267</name>
</gene>
<feature type="repeat" description="WD" evidence="7">
    <location>
        <begin position="67"/>
        <end position="108"/>
    </location>
</feature>